<protein>
    <recommendedName>
        <fullName evidence="4">Caspase family p20 domain-containing protein</fullName>
    </recommendedName>
</protein>
<reference evidence="2 3" key="1">
    <citation type="submission" date="2024-04" db="EMBL/GenBank/DDBJ databases">
        <title>Tritrichomonas musculus Genome.</title>
        <authorList>
            <person name="Alves-Ferreira E."/>
            <person name="Grigg M."/>
            <person name="Lorenzi H."/>
            <person name="Galac M."/>
        </authorList>
    </citation>
    <scope>NUCLEOTIDE SEQUENCE [LARGE SCALE GENOMIC DNA]</scope>
    <source>
        <strain evidence="2 3">EAF2021</strain>
    </source>
</reference>
<name>A0ABR2KCB6_9EUKA</name>
<gene>
    <name evidence="2" type="ORF">M9Y10_033496</name>
</gene>
<sequence>MEGFIVDDYHKGIDAVADSDTCYDKPEKKQKHPIYEYKTRKMMMKNNEFSDKKFQRVRHVSNKKKLLKSFQRIGRCLNNVSRDDMPKNGYDKVCLVLLTSNEHSKHDPKVGVLNDGYLFALYHHRLGFKVFYLYNCTEANYPKFLRFFLYNTTESLTVYYSGPGRTPRGDSGVEFKDTTLTAYQLGHVICRDSNGRSKVLFVSDCTSSGSVFDISRVGSLEGREASPMISISTKKSADPDSKEGRRSHGILTYYLCKVIYDDPSVTVERCVDRLNSFIARFGQTVICEVTDPKVLKESMYNPCHHPCHHPAVDPAEEMIEEIGTDDSSTDDETDSSSA</sequence>
<dbReference type="SUPFAM" id="SSF52129">
    <property type="entry name" value="Caspase-like"/>
    <property type="match status" value="1"/>
</dbReference>
<evidence type="ECO:0000313" key="3">
    <source>
        <dbReference type="Proteomes" id="UP001470230"/>
    </source>
</evidence>
<dbReference type="EMBL" id="JAPFFF010000005">
    <property type="protein sequence ID" value="KAK8888758.1"/>
    <property type="molecule type" value="Genomic_DNA"/>
</dbReference>
<proteinExistence type="predicted"/>
<feature type="region of interest" description="Disordered" evidence="1">
    <location>
        <begin position="319"/>
        <end position="338"/>
    </location>
</feature>
<dbReference type="InterPro" id="IPR029030">
    <property type="entry name" value="Caspase-like_dom_sf"/>
</dbReference>
<comment type="caution">
    <text evidence="2">The sequence shown here is derived from an EMBL/GenBank/DDBJ whole genome shotgun (WGS) entry which is preliminary data.</text>
</comment>
<organism evidence="2 3">
    <name type="scientific">Tritrichomonas musculus</name>
    <dbReference type="NCBI Taxonomy" id="1915356"/>
    <lineage>
        <taxon>Eukaryota</taxon>
        <taxon>Metamonada</taxon>
        <taxon>Parabasalia</taxon>
        <taxon>Tritrichomonadida</taxon>
        <taxon>Tritrichomonadidae</taxon>
        <taxon>Tritrichomonas</taxon>
    </lineage>
</organism>
<evidence type="ECO:0000256" key="1">
    <source>
        <dbReference type="SAM" id="MobiDB-lite"/>
    </source>
</evidence>
<dbReference type="Proteomes" id="UP001470230">
    <property type="component" value="Unassembled WGS sequence"/>
</dbReference>
<evidence type="ECO:0000313" key="2">
    <source>
        <dbReference type="EMBL" id="KAK8888758.1"/>
    </source>
</evidence>
<keyword evidence="3" id="KW-1185">Reference proteome</keyword>
<accession>A0ABR2KCB6</accession>
<evidence type="ECO:0008006" key="4">
    <source>
        <dbReference type="Google" id="ProtNLM"/>
    </source>
</evidence>